<dbReference type="InterPro" id="IPR000835">
    <property type="entry name" value="HTH_MarR-typ"/>
</dbReference>
<feature type="domain" description="HTH marR-type" evidence="4">
    <location>
        <begin position="23"/>
        <end position="157"/>
    </location>
</feature>
<dbReference type="EMBL" id="QXFH01000076">
    <property type="protein sequence ID" value="RIV31429.1"/>
    <property type="molecule type" value="Genomic_DNA"/>
</dbReference>
<dbReference type="GO" id="GO:0003700">
    <property type="term" value="F:DNA-binding transcription factor activity"/>
    <property type="evidence" value="ECO:0007669"/>
    <property type="project" value="InterPro"/>
</dbReference>
<evidence type="ECO:0000256" key="1">
    <source>
        <dbReference type="ARBA" id="ARBA00023015"/>
    </source>
</evidence>
<dbReference type="InterPro" id="IPR036388">
    <property type="entry name" value="WH-like_DNA-bd_sf"/>
</dbReference>
<gene>
    <name evidence="5" type="ORF">D2V08_13320</name>
</gene>
<reference evidence="5 6" key="1">
    <citation type="submission" date="2018-08" db="EMBL/GenBank/DDBJ databases">
        <title>Proposal of Muricauda 72 sp.nov. and Muricauda NH166 sp.nov., isolated from seawater.</title>
        <authorList>
            <person name="Cheng H."/>
            <person name="Wu Y.-H."/>
            <person name="Guo L.-L."/>
            <person name="Xu X.-W."/>
        </authorList>
    </citation>
    <scope>NUCLEOTIDE SEQUENCE [LARGE SCALE GENOMIC DNA]</scope>
    <source>
        <strain evidence="5 6">KCTC 22173</strain>
    </source>
</reference>
<dbReference type="OrthoDB" id="5327581at2"/>
<dbReference type="Pfam" id="PF01047">
    <property type="entry name" value="MarR"/>
    <property type="match status" value="1"/>
</dbReference>
<evidence type="ECO:0000256" key="3">
    <source>
        <dbReference type="ARBA" id="ARBA00023163"/>
    </source>
</evidence>
<dbReference type="PANTHER" id="PTHR42756:SF1">
    <property type="entry name" value="TRANSCRIPTIONAL REPRESSOR OF EMRAB OPERON"/>
    <property type="match status" value="1"/>
</dbReference>
<dbReference type="InterPro" id="IPR036390">
    <property type="entry name" value="WH_DNA-bd_sf"/>
</dbReference>
<comment type="caution">
    <text evidence="5">The sequence shown here is derived from an EMBL/GenBank/DDBJ whole genome shotgun (WGS) entry which is preliminary data.</text>
</comment>
<proteinExistence type="predicted"/>
<dbReference type="PRINTS" id="PR00598">
    <property type="entry name" value="HTHMARR"/>
</dbReference>
<dbReference type="InterPro" id="IPR023187">
    <property type="entry name" value="Tscrpt_reg_MarR-type_CS"/>
</dbReference>
<keyword evidence="1" id="KW-0805">Transcription regulation</keyword>
<name>A0A3A1N4V3_9FLAO</name>
<keyword evidence="6" id="KW-1185">Reference proteome</keyword>
<evidence type="ECO:0000313" key="5">
    <source>
        <dbReference type="EMBL" id="RIV31429.1"/>
    </source>
</evidence>
<keyword evidence="2" id="KW-0238">DNA-binding</keyword>
<organism evidence="5 6">
    <name type="scientific">Flagellimonas lutimaris</name>
    <dbReference type="NCBI Taxonomy" id="475082"/>
    <lineage>
        <taxon>Bacteria</taxon>
        <taxon>Pseudomonadati</taxon>
        <taxon>Bacteroidota</taxon>
        <taxon>Flavobacteriia</taxon>
        <taxon>Flavobacteriales</taxon>
        <taxon>Flavobacteriaceae</taxon>
        <taxon>Flagellimonas</taxon>
    </lineage>
</organism>
<dbReference type="PROSITE" id="PS01117">
    <property type="entry name" value="HTH_MARR_1"/>
    <property type="match status" value="1"/>
</dbReference>
<accession>A0A3A1N4V3</accession>
<dbReference type="SMART" id="SM00347">
    <property type="entry name" value="HTH_MARR"/>
    <property type="match status" value="1"/>
</dbReference>
<evidence type="ECO:0000256" key="2">
    <source>
        <dbReference type="ARBA" id="ARBA00023125"/>
    </source>
</evidence>
<dbReference type="Gene3D" id="1.10.10.10">
    <property type="entry name" value="Winged helix-like DNA-binding domain superfamily/Winged helix DNA-binding domain"/>
    <property type="match status" value="1"/>
</dbReference>
<evidence type="ECO:0000313" key="6">
    <source>
        <dbReference type="Proteomes" id="UP000266067"/>
    </source>
</evidence>
<dbReference type="PROSITE" id="PS50995">
    <property type="entry name" value="HTH_MARR_2"/>
    <property type="match status" value="1"/>
</dbReference>
<dbReference type="SUPFAM" id="SSF46785">
    <property type="entry name" value="Winged helix' DNA-binding domain"/>
    <property type="match status" value="1"/>
</dbReference>
<sequence>MAILFYLIYQLHLYQITDMKIPAKTVFYHIERTIKTYRKFSRKNFLKVVDDITIDQKLILQYLNDHPELNQNEIAELVFKDNASLTRMIDLMVQKGFLQRSINPDDRRRFKIELTPKGKEVLEKLAPIIVENRKKAFDGISEEELTQLKQTLNKIVSNLNKN</sequence>
<protein>
    <submittedName>
        <fullName evidence="5">MarR family transcriptional regulator</fullName>
    </submittedName>
</protein>
<dbReference type="AlphaFoldDB" id="A0A3A1N4V3"/>
<dbReference type="GO" id="GO:0003677">
    <property type="term" value="F:DNA binding"/>
    <property type="evidence" value="ECO:0007669"/>
    <property type="project" value="UniProtKB-KW"/>
</dbReference>
<keyword evidence="3" id="KW-0804">Transcription</keyword>
<dbReference type="Proteomes" id="UP000266067">
    <property type="component" value="Unassembled WGS sequence"/>
</dbReference>
<evidence type="ECO:0000259" key="4">
    <source>
        <dbReference type="PROSITE" id="PS50995"/>
    </source>
</evidence>
<dbReference type="PANTHER" id="PTHR42756">
    <property type="entry name" value="TRANSCRIPTIONAL REGULATOR, MARR"/>
    <property type="match status" value="1"/>
</dbReference>